<sequence length="377" mass="41778">MTKIRFLSDRVTLHVGDCLTVLTGIPDESVDCIVTSPPYWGLRDYGVEGQIGLEPTLAEHLDVMVRVFEEVRRILKKTGTCWINYGDCYATTPNGRSAAATKAASADDRTFRDKPFSTIQGVLKPKDLCMVPNRLAIALQEVGWWVRSEIIWAKKSPMPDSAKDRPGVAHEKIFLLTKSGRYWYDADAVRFDLRPKTYSTYGTVRRILGDDGSGKVKEANLSKSLPVRKPKVRAADVASPRHAGHINHTGIESTPRGEGRNLRNYEPAPLEVWPIATKPFAEAHFATFPPELAERCILAGCPRDGVVLDPFGGAGTTALAALRHSRLAALIELNPTYAEIAQRRIETEWGEYRAPRVDEASALADFPMFRHVRGANA</sequence>
<comment type="catalytic activity">
    <reaction evidence="7">
        <text>a 2'-deoxyadenosine in DNA + S-adenosyl-L-methionine = an N(6)-methyl-2'-deoxyadenosine in DNA + S-adenosyl-L-homocysteine + H(+)</text>
        <dbReference type="Rhea" id="RHEA:15197"/>
        <dbReference type="Rhea" id="RHEA-COMP:12418"/>
        <dbReference type="Rhea" id="RHEA-COMP:12419"/>
        <dbReference type="ChEBI" id="CHEBI:15378"/>
        <dbReference type="ChEBI" id="CHEBI:57856"/>
        <dbReference type="ChEBI" id="CHEBI:59789"/>
        <dbReference type="ChEBI" id="CHEBI:90615"/>
        <dbReference type="ChEBI" id="CHEBI:90616"/>
        <dbReference type="EC" id="2.1.1.72"/>
    </reaction>
</comment>
<comment type="similarity">
    <text evidence="1">Belongs to the N(4)/N(6)-methyltransferase family. N(4) subfamily.</text>
</comment>
<evidence type="ECO:0000313" key="12">
    <source>
        <dbReference type="EMBL" id="NVP54481.1"/>
    </source>
</evidence>
<evidence type="ECO:0000256" key="6">
    <source>
        <dbReference type="ARBA" id="ARBA00023125"/>
    </source>
</evidence>
<dbReference type="PROSITE" id="PS00093">
    <property type="entry name" value="N4_MTASE"/>
    <property type="match status" value="1"/>
</dbReference>
<evidence type="ECO:0000256" key="4">
    <source>
        <dbReference type="ARBA" id="ARBA00022691"/>
    </source>
</evidence>
<evidence type="ECO:0000256" key="2">
    <source>
        <dbReference type="ARBA" id="ARBA00022603"/>
    </source>
</evidence>
<evidence type="ECO:0000256" key="3">
    <source>
        <dbReference type="ARBA" id="ARBA00022679"/>
    </source>
</evidence>
<evidence type="ECO:0000256" key="7">
    <source>
        <dbReference type="ARBA" id="ARBA00047942"/>
    </source>
</evidence>
<dbReference type="PRINTS" id="PR00508">
    <property type="entry name" value="S21N4MTFRASE"/>
</dbReference>
<evidence type="ECO:0000313" key="13">
    <source>
        <dbReference type="Proteomes" id="UP000659172"/>
    </source>
</evidence>
<evidence type="ECO:0000256" key="1">
    <source>
        <dbReference type="ARBA" id="ARBA00010203"/>
    </source>
</evidence>
<keyword evidence="3" id="KW-0808">Transferase</keyword>
<dbReference type="Pfam" id="PF01555">
    <property type="entry name" value="N6_N4_Mtase"/>
    <property type="match status" value="1"/>
</dbReference>
<keyword evidence="5" id="KW-0680">Restriction system</keyword>
<organism evidence="12 13">
    <name type="scientific">Mycoplana rhizolycopersici</name>
    <dbReference type="NCBI Taxonomy" id="2746702"/>
    <lineage>
        <taxon>Bacteria</taxon>
        <taxon>Pseudomonadati</taxon>
        <taxon>Pseudomonadota</taxon>
        <taxon>Alphaproteobacteria</taxon>
        <taxon>Hyphomicrobiales</taxon>
        <taxon>Rhizobiaceae</taxon>
        <taxon>Mycoplana</taxon>
    </lineage>
</organism>
<keyword evidence="2" id="KW-0489">Methyltransferase</keyword>
<reference evidence="12 13" key="1">
    <citation type="submission" date="2020-06" db="EMBL/GenBank/DDBJ databases">
        <title>Rhizobium sp.nov. isolated from the tomato plant.</title>
        <authorList>
            <person name="Thin K.K."/>
            <person name="Zhang X."/>
            <person name="He S."/>
        </authorList>
    </citation>
    <scope>NUCLEOTIDE SEQUENCE [LARGE SCALE GENOMIC DNA]</scope>
    <source>
        <strain evidence="12 13">DBTS2</strain>
    </source>
</reference>
<keyword evidence="6" id="KW-0238">DNA-binding</keyword>
<dbReference type="Proteomes" id="UP000659172">
    <property type="component" value="Unassembled WGS sequence"/>
</dbReference>
<evidence type="ECO:0000256" key="5">
    <source>
        <dbReference type="ARBA" id="ARBA00022747"/>
    </source>
</evidence>
<protein>
    <recommendedName>
        <fullName evidence="9">Methyltransferase</fullName>
        <ecNumber evidence="9">2.1.1.-</ecNumber>
    </recommendedName>
</protein>
<dbReference type="Gene3D" id="3.40.50.150">
    <property type="entry name" value="Vaccinia Virus protein VP39"/>
    <property type="match status" value="1"/>
</dbReference>
<dbReference type="InterPro" id="IPR001091">
    <property type="entry name" value="RM_Methyltransferase"/>
</dbReference>
<evidence type="ECO:0000256" key="9">
    <source>
        <dbReference type="RuleBase" id="RU362026"/>
    </source>
</evidence>
<comment type="catalytic activity">
    <reaction evidence="8">
        <text>a 2'-deoxycytidine in DNA + S-adenosyl-L-methionine = an N(4)-methyl-2'-deoxycytidine in DNA + S-adenosyl-L-homocysteine + H(+)</text>
        <dbReference type="Rhea" id="RHEA:16857"/>
        <dbReference type="Rhea" id="RHEA-COMP:11369"/>
        <dbReference type="Rhea" id="RHEA-COMP:13674"/>
        <dbReference type="ChEBI" id="CHEBI:15378"/>
        <dbReference type="ChEBI" id="CHEBI:57856"/>
        <dbReference type="ChEBI" id="CHEBI:59789"/>
        <dbReference type="ChEBI" id="CHEBI:85452"/>
        <dbReference type="ChEBI" id="CHEBI:137933"/>
        <dbReference type="EC" id="2.1.1.113"/>
    </reaction>
</comment>
<comment type="caution">
    <text evidence="12">The sequence shown here is derived from an EMBL/GenBank/DDBJ whole genome shotgun (WGS) entry which is preliminary data.</text>
</comment>
<dbReference type="RefSeq" id="WP_176948497.1">
    <property type="nucleotide sequence ID" value="NZ_JABXYK010000002.1"/>
</dbReference>
<dbReference type="SUPFAM" id="SSF53335">
    <property type="entry name" value="S-adenosyl-L-methionine-dependent methyltransferases"/>
    <property type="match status" value="1"/>
</dbReference>
<dbReference type="InterPro" id="IPR017985">
    <property type="entry name" value="MeTrfase_CN4_CS"/>
</dbReference>
<keyword evidence="4" id="KW-0949">S-adenosyl-L-methionine</keyword>
<name>A0ABX2QDN5_9HYPH</name>
<evidence type="ECO:0000259" key="11">
    <source>
        <dbReference type="Pfam" id="PF01555"/>
    </source>
</evidence>
<feature type="region of interest" description="Disordered" evidence="10">
    <location>
        <begin position="232"/>
        <end position="260"/>
    </location>
</feature>
<proteinExistence type="inferred from homology"/>
<dbReference type="InterPro" id="IPR029063">
    <property type="entry name" value="SAM-dependent_MTases_sf"/>
</dbReference>
<dbReference type="InterPro" id="IPR002941">
    <property type="entry name" value="DNA_methylase_N4/N6"/>
</dbReference>
<evidence type="ECO:0000256" key="8">
    <source>
        <dbReference type="ARBA" id="ARBA00049120"/>
    </source>
</evidence>
<evidence type="ECO:0000256" key="10">
    <source>
        <dbReference type="SAM" id="MobiDB-lite"/>
    </source>
</evidence>
<dbReference type="EC" id="2.1.1.-" evidence="9"/>
<accession>A0ABX2QDN5</accession>
<gene>
    <name evidence="12" type="ORF">HV823_04325</name>
</gene>
<keyword evidence="13" id="KW-1185">Reference proteome</keyword>
<dbReference type="EMBL" id="JABXYK010000002">
    <property type="protein sequence ID" value="NVP54481.1"/>
    <property type="molecule type" value="Genomic_DNA"/>
</dbReference>
<feature type="domain" description="DNA methylase N-4/N-6" evidence="11">
    <location>
        <begin position="30"/>
        <end position="342"/>
    </location>
</feature>